<dbReference type="AlphaFoldDB" id="A0A1M4MK41"/>
<accession>A0A1M4MK41</accession>
<evidence type="ECO:0000256" key="1">
    <source>
        <dbReference type="SAM" id="Coils"/>
    </source>
</evidence>
<reference evidence="2 3" key="1">
    <citation type="submission" date="2016-08" db="EMBL/GenBank/DDBJ databases">
        <authorList>
            <person name="Seilhamer J.J."/>
        </authorList>
    </citation>
    <scope>NUCLEOTIDE SEQUENCE [LARGE SCALE GENOMIC DNA]</scope>
    <source>
        <strain evidence="2">L21-II-0</strain>
    </source>
</reference>
<protein>
    <submittedName>
        <fullName evidence="2">Putative metal-binding protein</fullName>
    </submittedName>
</protein>
<sequence>MHSYLRHAFLLSVPIPSLLTHPPPSNPLSLALPINTRNRQIPLIEAKAMRREVEEEIEKLSSLAQERGAEARRIAAHDVVVAEWVRFKCRFGYKGYGKHMSCPPYAPTPAETGRLLGEYGTALLLRFEGIPGHPDLKPDEIPLDFHPFFRDLILWVNSTVHLLEKTAFYDDFPKAFGFGGYPCIYCEHLHCVAEEHEGVVDESIRRLCRHMDLVRPTMEGAGIDVFSTARKVGWDLHVVPCRDLEYGKIEHGNITSVGLVLIE</sequence>
<organism evidence="2 3">
    <name type="scientific">Methanoculleus chikugoensis</name>
    <dbReference type="NCBI Taxonomy" id="118126"/>
    <lineage>
        <taxon>Archaea</taxon>
        <taxon>Methanobacteriati</taxon>
        <taxon>Methanobacteriota</taxon>
        <taxon>Stenosarchaea group</taxon>
        <taxon>Methanomicrobia</taxon>
        <taxon>Methanomicrobiales</taxon>
        <taxon>Methanomicrobiaceae</taxon>
        <taxon>Methanoculleus</taxon>
    </lineage>
</organism>
<keyword evidence="1" id="KW-0175">Coiled coil</keyword>
<evidence type="ECO:0000313" key="2">
    <source>
        <dbReference type="EMBL" id="SCL75236.1"/>
    </source>
</evidence>
<proteinExistence type="predicted"/>
<gene>
    <name evidence="2" type="ORF">L21_1128</name>
</gene>
<dbReference type="Pfam" id="PF10050">
    <property type="entry name" value="DUF2284"/>
    <property type="match status" value="1"/>
</dbReference>
<evidence type="ECO:0000313" key="3">
    <source>
        <dbReference type="Proteomes" id="UP000184671"/>
    </source>
</evidence>
<dbReference type="Proteomes" id="UP000184671">
    <property type="component" value="Unassembled WGS sequence"/>
</dbReference>
<name>A0A1M4MK41_9EURY</name>
<dbReference type="EMBL" id="FMID01000026">
    <property type="protein sequence ID" value="SCL75236.1"/>
    <property type="molecule type" value="Genomic_DNA"/>
</dbReference>
<feature type="coiled-coil region" evidence="1">
    <location>
        <begin position="43"/>
        <end position="70"/>
    </location>
</feature>
<dbReference type="InterPro" id="IPR019271">
    <property type="entry name" value="DUF2284_metal-binding"/>
</dbReference>
<dbReference type="STRING" id="118126.L21_1128"/>